<dbReference type="RefSeq" id="WP_100758498.1">
    <property type="nucleotide sequence ID" value="NZ_NPDT01000002.1"/>
</dbReference>
<dbReference type="EMBL" id="NPDT01000002">
    <property type="protein sequence ID" value="PJZ66264.1"/>
    <property type="molecule type" value="Genomic_DNA"/>
</dbReference>
<protein>
    <submittedName>
        <fullName evidence="1">Uncharacterized protein</fullName>
    </submittedName>
</protein>
<sequence>MNKFFKTCFLLIYIVGLVFGLVLDQRWGKKDPPPRTAFREDSRSCQTLECILREKNLVLGALDKSWNTIREKRLFPDWENQSSQK</sequence>
<evidence type="ECO:0000313" key="2">
    <source>
        <dbReference type="Proteomes" id="UP000231912"/>
    </source>
</evidence>
<evidence type="ECO:0000313" key="1">
    <source>
        <dbReference type="EMBL" id="PJZ66264.1"/>
    </source>
</evidence>
<proteinExistence type="predicted"/>
<gene>
    <name evidence="1" type="ORF">CH371_08255</name>
</gene>
<dbReference type="Proteomes" id="UP000231912">
    <property type="component" value="Unassembled WGS sequence"/>
</dbReference>
<organism evidence="1 2">
    <name type="scientific">Leptospira wolffii</name>
    <dbReference type="NCBI Taxonomy" id="409998"/>
    <lineage>
        <taxon>Bacteria</taxon>
        <taxon>Pseudomonadati</taxon>
        <taxon>Spirochaetota</taxon>
        <taxon>Spirochaetia</taxon>
        <taxon>Leptospirales</taxon>
        <taxon>Leptospiraceae</taxon>
        <taxon>Leptospira</taxon>
    </lineage>
</organism>
<dbReference type="AlphaFoldDB" id="A0A2M9ZD16"/>
<reference evidence="1 2" key="1">
    <citation type="submission" date="2017-07" db="EMBL/GenBank/DDBJ databases">
        <title>Leptospira spp. isolated from tropical soils.</title>
        <authorList>
            <person name="Thibeaux R."/>
            <person name="Iraola G."/>
            <person name="Ferres I."/>
            <person name="Bierque E."/>
            <person name="Girault D."/>
            <person name="Soupe-Gilbert M.-E."/>
            <person name="Picardeau M."/>
            <person name="Goarant C."/>
        </authorList>
    </citation>
    <scope>NUCLEOTIDE SEQUENCE [LARGE SCALE GENOMIC DNA]</scope>
    <source>
        <strain evidence="1 2">FH2-C-A2</strain>
    </source>
</reference>
<accession>A0A2M9ZD16</accession>
<comment type="caution">
    <text evidence="1">The sequence shown here is derived from an EMBL/GenBank/DDBJ whole genome shotgun (WGS) entry which is preliminary data.</text>
</comment>
<name>A0A2M9ZD16_9LEPT</name>